<accession>A0AAP4BBF3</accession>
<evidence type="ECO:0000313" key="3">
    <source>
        <dbReference type="Proteomes" id="UP001300383"/>
    </source>
</evidence>
<organism evidence="2 3">
    <name type="scientific">Fusibacillus kribbianus</name>
    <dbReference type="NCBI Taxonomy" id="3044208"/>
    <lineage>
        <taxon>Bacteria</taxon>
        <taxon>Bacillati</taxon>
        <taxon>Bacillota</taxon>
        <taxon>Clostridia</taxon>
        <taxon>Lachnospirales</taxon>
        <taxon>Lachnospiraceae</taxon>
        <taxon>Fusibacillus</taxon>
    </lineage>
</organism>
<feature type="transmembrane region" description="Helical" evidence="1">
    <location>
        <begin position="163"/>
        <end position="183"/>
    </location>
</feature>
<feature type="transmembrane region" description="Helical" evidence="1">
    <location>
        <begin position="213"/>
        <end position="232"/>
    </location>
</feature>
<sequence>MKQALADLIKGTDYLVERPKNVLQGTISGYPVCVRDGGTLWEVAVNARAGANPPAYTMDKLLEELRSANKKIKMASYDGKKVALAFKRTRSVASQIRMVLDRLVSYLTENGYTPCCAACGEDHPTTLSVINGRLDMLCDGCYNGIVGELESNRQNLAQKKGNMVTGLVGAFLGALLGGVLWVLIYQFGYIAGIAGLVSAVCALKGYEKFGGKVSVPGVAVCLVIVAVMIYFAHNIGFAYEIYKAFRNEVPITFFDAYRAIPDFLKEPQISSMYWKDLIVGYLLTAFASYATVRTMFQNGTGSYKTGRY</sequence>
<reference evidence="2 3" key="1">
    <citation type="submission" date="2023-05" db="EMBL/GenBank/DDBJ databases">
        <title>[ruminococcus] sp. nov., isolated from a pig farm feces dump.</title>
        <authorList>
            <person name="Chang Y.-H."/>
        </authorList>
    </citation>
    <scope>NUCLEOTIDE SEQUENCE [LARGE SCALE GENOMIC DNA]</scope>
    <source>
        <strain evidence="2 3">YH-rum2234</strain>
    </source>
</reference>
<keyword evidence="1" id="KW-1133">Transmembrane helix</keyword>
<dbReference type="AlphaFoldDB" id="A0AAP4BBF3"/>
<gene>
    <name evidence="2" type="ORF">QJ036_03160</name>
</gene>
<keyword evidence="1" id="KW-0812">Transmembrane</keyword>
<protein>
    <submittedName>
        <fullName evidence="2">Uncharacterized protein</fullName>
    </submittedName>
</protein>
<evidence type="ECO:0000313" key="2">
    <source>
        <dbReference type="EMBL" id="MDI9241476.1"/>
    </source>
</evidence>
<dbReference type="RefSeq" id="WP_283229988.1">
    <property type="nucleotide sequence ID" value="NZ_JASGBQ010000003.1"/>
</dbReference>
<name>A0AAP4BBF3_9FIRM</name>
<dbReference type="EMBL" id="JASGBQ010000003">
    <property type="protein sequence ID" value="MDI9241476.1"/>
    <property type="molecule type" value="Genomic_DNA"/>
</dbReference>
<feature type="transmembrane region" description="Helical" evidence="1">
    <location>
        <begin position="272"/>
        <end position="292"/>
    </location>
</feature>
<proteinExistence type="predicted"/>
<keyword evidence="3" id="KW-1185">Reference proteome</keyword>
<comment type="caution">
    <text evidence="2">The sequence shown here is derived from an EMBL/GenBank/DDBJ whole genome shotgun (WGS) entry which is preliminary data.</text>
</comment>
<dbReference type="Proteomes" id="UP001300383">
    <property type="component" value="Unassembled WGS sequence"/>
</dbReference>
<keyword evidence="1" id="KW-0472">Membrane</keyword>
<evidence type="ECO:0000256" key="1">
    <source>
        <dbReference type="SAM" id="Phobius"/>
    </source>
</evidence>